<protein>
    <submittedName>
        <fullName evidence="1">Uncharacterized protein</fullName>
    </submittedName>
</protein>
<dbReference type="InterPro" id="IPR050445">
    <property type="entry name" value="Bact_polysacc_biosynth/exp"/>
</dbReference>
<reference evidence="1" key="1">
    <citation type="journal article" date="2014" name="Front. Microbiol.">
        <title>High frequency of phylogenetically diverse reductive dehalogenase-homologous genes in deep subseafloor sedimentary metagenomes.</title>
        <authorList>
            <person name="Kawai M."/>
            <person name="Futagami T."/>
            <person name="Toyoda A."/>
            <person name="Takaki Y."/>
            <person name="Nishi S."/>
            <person name="Hori S."/>
            <person name="Arai W."/>
            <person name="Tsubouchi T."/>
            <person name="Morono Y."/>
            <person name="Uchiyama I."/>
            <person name="Ito T."/>
            <person name="Fujiyama A."/>
            <person name="Inagaki F."/>
            <person name="Takami H."/>
        </authorList>
    </citation>
    <scope>NUCLEOTIDE SEQUENCE</scope>
    <source>
        <strain evidence="1">Expedition CK06-06</strain>
    </source>
</reference>
<organism evidence="1">
    <name type="scientific">marine sediment metagenome</name>
    <dbReference type="NCBI Taxonomy" id="412755"/>
    <lineage>
        <taxon>unclassified sequences</taxon>
        <taxon>metagenomes</taxon>
        <taxon>ecological metagenomes</taxon>
    </lineage>
</organism>
<accession>X1EMI1</accession>
<name>X1EMI1_9ZZZZ</name>
<dbReference type="GO" id="GO:0004713">
    <property type="term" value="F:protein tyrosine kinase activity"/>
    <property type="evidence" value="ECO:0007669"/>
    <property type="project" value="TreeGrafter"/>
</dbReference>
<evidence type="ECO:0000313" key="1">
    <source>
        <dbReference type="EMBL" id="GAH34551.1"/>
    </source>
</evidence>
<sequence length="244" mass="27431">MYTQAALIASSPVVQRVADDLKDEDLSYFKNQPSGLVSKLIQKLTGDGPNPEIATKLKGAISGGVIKVIPGENTELIEISMGSENSEEAERIVDAFITAYMNVEVQSSVDEQNNKLNLLDSERDVLSIKMQDSRDKIRDLAQEYGSATLIERQDMMLQRVTMLLSNLSEIKSSRIDLEIQVQLLEQLLEEQFPEQTISPEDLLQMRGEYINADITVLELTRNIIQLDCDLIIAEQTMKDKNRIL</sequence>
<dbReference type="PANTHER" id="PTHR32309:SF13">
    <property type="entry name" value="FERRIC ENTEROBACTIN TRANSPORT PROTEIN FEPE"/>
    <property type="match status" value="1"/>
</dbReference>
<dbReference type="AlphaFoldDB" id="X1EMI1"/>
<comment type="caution">
    <text evidence="1">The sequence shown here is derived from an EMBL/GenBank/DDBJ whole genome shotgun (WGS) entry which is preliminary data.</text>
</comment>
<dbReference type="EMBL" id="BARU01005315">
    <property type="protein sequence ID" value="GAH34551.1"/>
    <property type="molecule type" value="Genomic_DNA"/>
</dbReference>
<proteinExistence type="predicted"/>
<dbReference type="PANTHER" id="PTHR32309">
    <property type="entry name" value="TYROSINE-PROTEIN KINASE"/>
    <property type="match status" value="1"/>
</dbReference>
<gene>
    <name evidence="1" type="ORF">S03H2_10320</name>
</gene>
<dbReference type="GO" id="GO:0005886">
    <property type="term" value="C:plasma membrane"/>
    <property type="evidence" value="ECO:0007669"/>
    <property type="project" value="TreeGrafter"/>
</dbReference>
<feature type="non-terminal residue" evidence="1">
    <location>
        <position position="244"/>
    </location>
</feature>